<proteinExistence type="predicted"/>
<dbReference type="AlphaFoldDB" id="A0A0C5VPN8"/>
<evidence type="ECO:0000313" key="2">
    <source>
        <dbReference type="Proteomes" id="UP000032266"/>
    </source>
</evidence>
<sequence>MQTAYTDRQIQIGGINYAYDDNSNTLTQTEDEVTSTYQYNTKNELTGVTQDDGSTCAMDNYRRVIAL</sequence>
<dbReference type="KEGG" id="gsn:YC6258_04165"/>
<dbReference type="Proteomes" id="UP000032266">
    <property type="component" value="Chromosome"/>
</dbReference>
<evidence type="ECO:0008006" key="3">
    <source>
        <dbReference type="Google" id="ProtNLM"/>
    </source>
</evidence>
<gene>
    <name evidence="1" type="ORF">YC6258_04165</name>
</gene>
<protein>
    <recommendedName>
        <fullName evidence="3">Rhs family protein</fullName>
    </recommendedName>
</protein>
<accession>A0A0C5VPN8</accession>
<keyword evidence="2" id="KW-1185">Reference proteome</keyword>
<reference evidence="1 2" key="1">
    <citation type="submission" date="2014-01" db="EMBL/GenBank/DDBJ databases">
        <title>Full genme sequencing of cellulolytic bacterium Gynuella sunshinyii YC6258T gen. nov., sp. nov.</title>
        <authorList>
            <person name="Khan H."/>
            <person name="Chung E.J."/>
            <person name="Chung Y.R."/>
        </authorList>
    </citation>
    <scope>NUCLEOTIDE SEQUENCE [LARGE SCALE GENOMIC DNA]</scope>
    <source>
        <strain evidence="1 2">YC6258</strain>
    </source>
</reference>
<evidence type="ECO:0000313" key="1">
    <source>
        <dbReference type="EMBL" id="AJQ96201.1"/>
    </source>
</evidence>
<name>A0A0C5VPN8_9GAMM</name>
<organism evidence="1 2">
    <name type="scientific">Gynuella sunshinyii YC6258</name>
    <dbReference type="NCBI Taxonomy" id="1445510"/>
    <lineage>
        <taxon>Bacteria</taxon>
        <taxon>Pseudomonadati</taxon>
        <taxon>Pseudomonadota</taxon>
        <taxon>Gammaproteobacteria</taxon>
        <taxon>Oceanospirillales</taxon>
        <taxon>Saccharospirillaceae</taxon>
        <taxon>Gynuella</taxon>
    </lineage>
</organism>
<dbReference type="HOGENOM" id="CLU_2806451_0_0_6"/>
<dbReference type="EMBL" id="CP007142">
    <property type="protein sequence ID" value="AJQ96201.1"/>
    <property type="molecule type" value="Genomic_DNA"/>
</dbReference>